<reference evidence="1" key="1">
    <citation type="submission" date="2024-07" db="EMBL/GenBank/DDBJ databases">
        <title>Complete genome sequence of Verrucomicrobiaceae bacterium NT6N.</title>
        <authorList>
            <person name="Huang C."/>
            <person name="Takami H."/>
            <person name="Hamasaki K."/>
        </authorList>
    </citation>
    <scope>NUCLEOTIDE SEQUENCE</scope>
    <source>
        <strain evidence="1">NT6N</strain>
    </source>
</reference>
<accession>A0AAT9FMG4</accession>
<name>A0AAT9FMG4_9BACT</name>
<sequence>MPLMFGFLYAPAPSCGSSAKSLYQSIFCGLSCQLSADYSPAARFLVNRDSTFLALAGSALADIDTPMLERTCCNPLAKRKPVSCHAPSLSYAAAVTVSGLAAKLDDNTQDERGWRKQLPRLASSTLAPARDKAIGVLNSAQFPTMELIDHLGQQESIEQGKAGFMAASEPTAQAYGRIFSHLAEIHLRPLAKLPLFRLGSSLGRLIYWKDALDDWQDDQRRGRFNPLNHQSPDELPDLVRAEFDQLQTATAEIPWRRHSGLIGSVIGHTVHHHQEMLGGPGIGGGKKKKKDHSWLDCWGCDCCCCDCGSCSTGADASGGCCSGCDCCPCDCCSCS</sequence>
<dbReference type="EMBL" id="AP026866">
    <property type="protein sequence ID" value="BDS07170.1"/>
    <property type="molecule type" value="Genomic_DNA"/>
</dbReference>
<protein>
    <submittedName>
        <fullName evidence="1">Uncharacterized protein</fullName>
    </submittedName>
</protein>
<dbReference type="AlphaFoldDB" id="A0AAT9FMG4"/>
<evidence type="ECO:0000313" key="1">
    <source>
        <dbReference type="EMBL" id="BDS07170.1"/>
    </source>
</evidence>
<dbReference type="KEGG" id="osu:NT6N_22100"/>
<proteinExistence type="predicted"/>
<organism evidence="1">
    <name type="scientific">Oceaniferula spumae</name>
    <dbReference type="NCBI Taxonomy" id="2979115"/>
    <lineage>
        <taxon>Bacteria</taxon>
        <taxon>Pseudomonadati</taxon>
        <taxon>Verrucomicrobiota</taxon>
        <taxon>Verrucomicrobiia</taxon>
        <taxon>Verrucomicrobiales</taxon>
        <taxon>Verrucomicrobiaceae</taxon>
        <taxon>Oceaniferula</taxon>
    </lineage>
</organism>
<gene>
    <name evidence="1" type="ORF">NT6N_22100</name>
</gene>
<dbReference type="InterPro" id="IPR043740">
    <property type="entry name" value="DUF5685"/>
</dbReference>
<dbReference type="Pfam" id="PF18937">
    <property type="entry name" value="DUF5685"/>
    <property type="match status" value="1"/>
</dbReference>